<feature type="region of interest" description="Disordered" evidence="1">
    <location>
        <begin position="344"/>
        <end position="393"/>
    </location>
</feature>
<feature type="compositionally biased region" description="Low complexity" evidence="1">
    <location>
        <begin position="180"/>
        <end position="191"/>
    </location>
</feature>
<feature type="compositionally biased region" description="Basic and acidic residues" evidence="1">
    <location>
        <begin position="163"/>
        <end position="177"/>
    </location>
</feature>
<feature type="region of interest" description="Disordered" evidence="1">
    <location>
        <begin position="444"/>
        <end position="473"/>
    </location>
</feature>
<organism evidence="3 4">
    <name type="scientific">Zymoseptoria brevis</name>
    <dbReference type="NCBI Taxonomy" id="1047168"/>
    <lineage>
        <taxon>Eukaryota</taxon>
        <taxon>Fungi</taxon>
        <taxon>Dikarya</taxon>
        <taxon>Ascomycota</taxon>
        <taxon>Pezizomycotina</taxon>
        <taxon>Dothideomycetes</taxon>
        <taxon>Dothideomycetidae</taxon>
        <taxon>Mycosphaerellales</taxon>
        <taxon>Mycosphaerellaceae</taxon>
        <taxon>Zymoseptoria</taxon>
    </lineage>
</organism>
<protein>
    <recommendedName>
        <fullName evidence="2">DUF7896 domain-containing protein</fullName>
    </recommendedName>
</protein>
<evidence type="ECO:0000259" key="2">
    <source>
        <dbReference type="Pfam" id="PF25438"/>
    </source>
</evidence>
<dbReference type="AlphaFoldDB" id="A0A0F4G8P4"/>
<dbReference type="InterPro" id="IPR057218">
    <property type="entry name" value="DUF7896"/>
</dbReference>
<comment type="caution">
    <text evidence="3">The sequence shown here is derived from an EMBL/GenBank/DDBJ whole genome shotgun (WGS) entry which is preliminary data.</text>
</comment>
<feature type="domain" description="DUF7896" evidence="2">
    <location>
        <begin position="434"/>
        <end position="538"/>
    </location>
</feature>
<evidence type="ECO:0000256" key="1">
    <source>
        <dbReference type="SAM" id="MobiDB-lite"/>
    </source>
</evidence>
<evidence type="ECO:0000313" key="4">
    <source>
        <dbReference type="Proteomes" id="UP000033647"/>
    </source>
</evidence>
<dbReference type="PANTHER" id="PTHR42031:SF1">
    <property type="entry name" value="KEY LIME PATHOGENICITY PROTEIN"/>
    <property type="match status" value="1"/>
</dbReference>
<name>A0A0F4G8P4_9PEZI</name>
<evidence type="ECO:0000313" key="3">
    <source>
        <dbReference type="EMBL" id="KJX93731.1"/>
    </source>
</evidence>
<dbReference type="EMBL" id="LAFY01004224">
    <property type="protein sequence ID" value="KJX93731.1"/>
    <property type="molecule type" value="Genomic_DNA"/>
</dbReference>
<accession>A0A0F4G8P4</accession>
<keyword evidence="4" id="KW-1185">Reference proteome</keyword>
<gene>
    <name evidence="3" type="ORF">TI39_contig4265g00004</name>
</gene>
<feature type="compositionally biased region" description="Polar residues" evidence="1">
    <location>
        <begin position="359"/>
        <end position="390"/>
    </location>
</feature>
<feature type="region of interest" description="Disordered" evidence="1">
    <location>
        <begin position="161"/>
        <end position="193"/>
    </location>
</feature>
<feature type="compositionally biased region" description="Polar residues" evidence="1">
    <location>
        <begin position="445"/>
        <end position="456"/>
    </location>
</feature>
<dbReference type="STRING" id="1047168.A0A0F4G8P4"/>
<dbReference type="OrthoDB" id="5377599at2759"/>
<sequence>MADSSTFSSSADTDLDFWPTSQLDPALYQKPTYYLANDGNNTPRTAYTARSHFDAALDAFRPSEHGANDDLSPIPMTRLASHSISTGHHHSLPSSSLPRYLGDINRHGKREFHHIDMEHSQSYTYGSTSTPHANFTHHPTTHVDNVHVYEPADFCSKLSSDAASKKPRVDDGRRAESELSSCPAPRASSSPMTSVITTAHLSPPPSSSTITDSEQMSRQCSLTSASSVSTDAHDMMRVESSFSSASPLYPVDSSFLFSSQQPIGKTTGSPPAVGIVDDGVDHHLLGNMGHGFVDEKFSFSVPALSGQETFRTAEMSRSYSTDSNCPSESWEIKLSQRRRKHIENARQSIAPKRLPERLPTTTAKAITVSNPKSRQSATAKSTTDSGSKQPISKAPYVRPTHAKLHCEHCDDFPLGFRGEHELRRHHDRAHARLRRVWLCVDPSADPSTSNHSSSGASKGEDHAPRPTKPLSSCKQCKQRKTYNVYYNAAAHLRRAHFCPRKRGRRAKGQEVWERRAGKAGGDWPKIEWLKKEGWLKEVVVDERQRELVEGERFGDDAEVSTPTTDGFEVMKTDSARMHHPEPATYLPSHHEAFAAHPLALHSPFDGIAYTYDSNPASQSLHWPPQAVTGYHTAAMMQHTVSAPATYPAPAYYAHWQ</sequence>
<proteinExistence type="predicted"/>
<dbReference type="PANTHER" id="PTHR42031">
    <property type="entry name" value="KEY LIME PATHOGENICITY PROTEIN"/>
    <property type="match status" value="1"/>
</dbReference>
<dbReference type="Pfam" id="PF25438">
    <property type="entry name" value="DUF7896"/>
    <property type="match status" value="1"/>
</dbReference>
<dbReference type="Proteomes" id="UP000033647">
    <property type="component" value="Unassembled WGS sequence"/>
</dbReference>
<reference evidence="3 4" key="1">
    <citation type="submission" date="2015-03" db="EMBL/GenBank/DDBJ databases">
        <title>RNA-seq based gene annotation and comparative genomics of four Zymoseptoria species reveal species-specific pathogenicity related genes and transposable element activity.</title>
        <authorList>
            <person name="Grandaubert J."/>
            <person name="Bhattacharyya A."/>
            <person name="Stukenbrock E.H."/>
        </authorList>
    </citation>
    <scope>NUCLEOTIDE SEQUENCE [LARGE SCALE GENOMIC DNA]</scope>
    <source>
        <strain evidence="3 4">Zb18110</strain>
    </source>
</reference>